<dbReference type="AlphaFoldDB" id="A0A5J9WD63"/>
<dbReference type="Proteomes" id="UP000324897">
    <property type="component" value="Chromosome 5"/>
</dbReference>
<reference evidence="1 2" key="1">
    <citation type="journal article" date="2019" name="Sci. Rep.">
        <title>A high-quality genome of Eragrostis curvula grass provides insights into Poaceae evolution and supports new strategies to enhance forage quality.</title>
        <authorList>
            <person name="Carballo J."/>
            <person name="Santos B.A.C.M."/>
            <person name="Zappacosta D."/>
            <person name="Garbus I."/>
            <person name="Selva J.P."/>
            <person name="Gallo C.A."/>
            <person name="Diaz A."/>
            <person name="Albertini E."/>
            <person name="Caccamo M."/>
            <person name="Echenique V."/>
        </authorList>
    </citation>
    <scope>NUCLEOTIDE SEQUENCE [LARGE SCALE GENOMIC DNA]</scope>
    <source>
        <strain evidence="2">cv. Victoria</strain>
        <tissue evidence="1">Leaf</tissue>
    </source>
</reference>
<gene>
    <name evidence="1" type="ORF">EJB05_05349</name>
</gene>
<evidence type="ECO:0000313" key="2">
    <source>
        <dbReference type="Proteomes" id="UP000324897"/>
    </source>
</evidence>
<sequence length="92" mass="10224">MDSPAIPAQQELDAANLKRENSEMKWPCLRCDCRLRSPSREAGAEQMLEGVSAEVALAQFILQPASVWPSFHWAAFAQLKCGRAYHGTTHIP</sequence>
<accession>A0A5J9WD63</accession>
<evidence type="ECO:0000313" key="1">
    <source>
        <dbReference type="EMBL" id="TVU45845.1"/>
    </source>
</evidence>
<protein>
    <submittedName>
        <fullName evidence="1">Uncharacterized protein</fullName>
    </submittedName>
</protein>
<keyword evidence="2" id="KW-1185">Reference proteome</keyword>
<dbReference type="EMBL" id="RWGY01000004">
    <property type="protein sequence ID" value="TVU45845.1"/>
    <property type="molecule type" value="Genomic_DNA"/>
</dbReference>
<dbReference type="Gramene" id="TVU45845">
    <property type="protein sequence ID" value="TVU45845"/>
    <property type="gene ID" value="EJB05_05349"/>
</dbReference>
<comment type="caution">
    <text evidence="1">The sequence shown here is derived from an EMBL/GenBank/DDBJ whole genome shotgun (WGS) entry which is preliminary data.</text>
</comment>
<proteinExistence type="predicted"/>
<organism evidence="1 2">
    <name type="scientific">Eragrostis curvula</name>
    <name type="common">weeping love grass</name>
    <dbReference type="NCBI Taxonomy" id="38414"/>
    <lineage>
        <taxon>Eukaryota</taxon>
        <taxon>Viridiplantae</taxon>
        <taxon>Streptophyta</taxon>
        <taxon>Embryophyta</taxon>
        <taxon>Tracheophyta</taxon>
        <taxon>Spermatophyta</taxon>
        <taxon>Magnoliopsida</taxon>
        <taxon>Liliopsida</taxon>
        <taxon>Poales</taxon>
        <taxon>Poaceae</taxon>
        <taxon>PACMAD clade</taxon>
        <taxon>Chloridoideae</taxon>
        <taxon>Eragrostideae</taxon>
        <taxon>Eragrostidinae</taxon>
        <taxon>Eragrostis</taxon>
    </lineage>
</organism>
<name>A0A5J9WD63_9POAL</name>